<comment type="caution">
    <text evidence="1">The sequence shown here is derived from an EMBL/GenBank/DDBJ whole genome shotgun (WGS) entry which is preliminary data.</text>
</comment>
<gene>
    <name evidence="1" type="ORF">OIU85_022315</name>
</gene>
<sequence length="54" mass="6091">KEQIAEDEFTIPCQDEDFDLPHYDFNTLANATNGFSFHNLLGEGGFGPVYKVTH</sequence>
<proteinExistence type="predicted"/>
<dbReference type="Gene3D" id="3.30.200.20">
    <property type="entry name" value="Phosphorylase Kinase, domain 1"/>
    <property type="match status" value="1"/>
</dbReference>
<name>A0A9Q0Z7P8_SALVM</name>
<reference evidence="1" key="1">
    <citation type="submission" date="2022-11" db="EMBL/GenBank/DDBJ databases">
        <authorList>
            <person name="Hyden B.L."/>
            <person name="Feng K."/>
            <person name="Yates T."/>
            <person name="Jawdy S."/>
            <person name="Smart L.B."/>
            <person name="Muchero W."/>
        </authorList>
    </citation>
    <scope>NUCLEOTIDE SEQUENCE</scope>
    <source>
        <tissue evidence="1">Shoot tip</tissue>
    </source>
</reference>
<accession>A0A9Q0Z7P8</accession>
<dbReference type="SUPFAM" id="SSF56112">
    <property type="entry name" value="Protein kinase-like (PK-like)"/>
    <property type="match status" value="1"/>
</dbReference>
<organism evidence="1 2">
    <name type="scientific">Salix viminalis</name>
    <name type="common">Common osier</name>
    <name type="synonym">Basket willow</name>
    <dbReference type="NCBI Taxonomy" id="40686"/>
    <lineage>
        <taxon>Eukaryota</taxon>
        <taxon>Viridiplantae</taxon>
        <taxon>Streptophyta</taxon>
        <taxon>Embryophyta</taxon>
        <taxon>Tracheophyta</taxon>
        <taxon>Spermatophyta</taxon>
        <taxon>Magnoliopsida</taxon>
        <taxon>eudicotyledons</taxon>
        <taxon>Gunneridae</taxon>
        <taxon>Pentapetalae</taxon>
        <taxon>rosids</taxon>
        <taxon>fabids</taxon>
        <taxon>Malpighiales</taxon>
        <taxon>Salicaceae</taxon>
        <taxon>Saliceae</taxon>
        <taxon>Salix</taxon>
    </lineage>
</organism>
<evidence type="ECO:0000313" key="1">
    <source>
        <dbReference type="EMBL" id="KAJ6724377.1"/>
    </source>
</evidence>
<evidence type="ECO:0008006" key="3">
    <source>
        <dbReference type="Google" id="ProtNLM"/>
    </source>
</evidence>
<protein>
    <recommendedName>
        <fullName evidence="3">Protein kinase domain-containing protein</fullName>
    </recommendedName>
</protein>
<dbReference type="AlphaFoldDB" id="A0A9Q0Z7P8"/>
<dbReference type="Proteomes" id="UP001151529">
    <property type="component" value="Chromosome 11"/>
</dbReference>
<evidence type="ECO:0000313" key="2">
    <source>
        <dbReference type="Proteomes" id="UP001151529"/>
    </source>
</evidence>
<dbReference type="InterPro" id="IPR011009">
    <property type="entry name" value="Kinase-like_dom_sf"/>
</dbReference>
<dbReference type="EMBL" id="JAPFFL010000005">
    <property type="protein sequence ID" value="KAJ6724377.1"/>
    <property type="molecule type" value="Genomic_DNA"/>
</dbReference>
<reference evidence="1" key="2">
    <citation type="journal article" date="2023" name="Int. J. Mol. Sci.">
        <title>De Novo Assembly and Annotation of 11 Diverse Shrub Willow (Salix) Genomes Reveals Novel Gene Organization in Sex-Linked Regions.</title>
        <authorList>
            <person name="Hyden B."/>
            <person name="Feng K."/>
            <person name="Yates T.B."/>
            <person name="Jawdy S."/>
            <person name="Cereghino C."/>
            <person name="Smart L.B."/>
            <person name="Muchero W."/>
        </authorList>
    </citation>
    <scope>NUCLEOTIDE SEQUENCE [LARGE SCALE GENOMIC DNA]</scope>
    <source>
        <tissue evidence="1">Shoot tip</tissue>
    </source>
</reference>
<feature type="non-terminal residue" evidence="1">
    <location>
        <position position="1"/>
    </location>
</feature>
<keyword evidence="2" id="KW-1185">Reference proteome</keyword>
<dbReference type="OrthoDB" id="1938319at2759"/>